<dbReference type="PANTHER" id="PTHR12419">
    <property type="entry name" value="OTU DOMAIN CONTAINING PROTEIN"/>
    <property type="match status" value="1"/>
</dbReference>
<evidence type="ECO:0000259" key="3">
    <source>
        <dbReference type="PROSITE" id="PS50802"/>
    </source>
</evidence>
<keyword evidence="5" id="KW-1185">Reference proteome</keyword>
<comment type="similarity">
    <text evidence="1">Belongs to the peptidase C85 family.</text>
</comment>
<evidence type="ECO:0000256" key="1">
    <source>
        <dbReference type="ARBA" id="ARBA00010407"/>
    </source>
</evidence>
<gene>
    <name evidence="4" type="ORF">GIB67_017574</name>
</gene>
<protein>
    <recommendedName>
        <fullName evidence="3">OTU domain-containing protein</fullName>
    </recommendedName>
</protein>
<comment type="caution">
    <text evidence="4">The sequence shown here is derived from an EMBL/GenBank/DDBJ whole genome shotgun (WGS) entry which is preliminary data.</text>
</comment>
<feature type="region of interest" description="Disordered" evidence="2">
    <location>
        <begin position="1"/>
        <end position="21"/>
    </location>
</feature>
<dbReference type="PROSITE" id="PS50802">
    <property type="entry name" value="OTU"/>
    <property type="match status" value="1"/>
</dbReference>
<proteinExistence type="inferred from homology"/>
<dbReference type="OrthoDB" id="415023at2759"/>
<dbReference type="InterPro" id="IPR050704">
    <property type="entry name" value="Peptidase_C85-like"/>
</dbReference>
<accession>A0A7J7LMT7</accession>
<dbReference type="FunFam" id="3.90.70.80:FF:000009">
    <property type="entry name" value="OTU domain-containing protein 3"/>
    <property type="match status" value="1"/>
</dbReference>
<dbReference type="AlphaFoldDB" id="A0A7J7LMT7"/>
<dbReference type="PANTHER" id="PTHR12419:SF7">
    <property type="entry name" value="OTU DOMAIN-CONTAINING PROTEIN 3"/>
    <property type="match status" value="1"/>
</dbReference>
<dbReference type="EMBL" id="JACGCM010002156">
    <property type="protein sequence ID" value="KAF6143966.1"/>
    <property type="molecule type" value="Genomic_DNA"/>
</dbReference>
<dbReference type="CDD" id="cd22771">
    <property type="entry name" value="OTU_plant_OTU7-like"/>
    <property type="match status" value="1"/>
</dbReference>
<name>A0A7J7LMT7_9MAGN</name>
<organism evidence="4 5">
    <name type="scientific">Kingdonia uniflora</name>
    <dbReference type="NCBI Taxonomy" id="39325"/>
    <lineage>
        <taxon>Eukaryota</taxon>
        <taxon>Viridiplantae</taxon>
        <taxon>Streptophyta</taxon>
        <taxon>Embryophyta</taxon>
        <taxon>Tracheophyta</taxon>
        <taxon>Spermatophyta</taxon>
        <taxon>Magnoliopsida</taxon>
        <taxon>Ranunculales</taxon>
        <taxon>Circaeasteraceae</taxon>
        <taxon>Kingdonia</taxon>
    </lineage>
</organism>
<evidence type="ECO:0000256" key="2">
    <source>
        <dbReference type="SAM" id="MobiDB-lite"/>
    </source>
</evidence>
<sequence>MVKAKHQKPKPNKPSNVKKHGKKVDIAEIRSQVDALGLKIVELTADGNCFFRGLADQLEGNEEEHGKYRSMVANYIVKHREQFEPFIEDNVPFEEYCESMEKDGTWAGNMELQAASLVTHSNICIHRILSPRWYIRNFDDYATRMIHLSYHNEEHYNSVRLKEDSCSGPAKPIVIKADADLSATSRKAKDSITKSTGGSSKNYVNTGLVMVGSGCENADKVEQVLGDLYGDVGAAIEFLIAEREGVDDVLEKNGYHSYAMAGQYVCPI</sequence>
<dbReference type="Gene3D" id="3.90.70.80">
    <property type="match status" value="1"/>
</dbReference>
<reference evidence="4 5" key="1">
    <citation type="journal article" date="2020" name="IScience">
        <title>Genome Sequencing of the Endangered Kingdonia uniflora (Circaeasteraceae, Ranunculales) Reveals Potential Mechanisms of Evolutionary Specialization.</title>
        <authorList>
            <person name="Sun Y."/>
            <person name="Deng T."/>
            <person name="Zhang A."/>
            <person name="Moore M.J."/>
            <person name="Landis J.B."/>
            <person name="Lin N."/>
            <person name="Zhang H."/>
            <person name="Zhang X."/>
            <person name="Huang J."/>
            <person name="Zhang X."/>
            <person name="Sun H."/>
            <person name="Wang H."/>
        </authorList>
    </citation>
    <scope>NUCLEOTIDE SEQUENCE [LARGE SCALE GENOMIC DNA]</scope>
    <source>
        <strain evidence="4">TB1705</strain>
        <tissue evidence="4">Leaf</tissue>
    </source>
</reference>
<dbReference type="GO" id="GO:0004843">
    <property type="term" value="F:cysteine-type deubiquitinase activity"/>
    <property type="evidence" value="ECO:0007669"/>
    <property type="project" value="TreeGrafter"/>
</dbReference>
<dbReference type="InterPro" id="IPR003323">
    <property type="entry name" value="OTU_dom"/>
</dbReference>
<evidence type="ECO:0000313" key="4">
    <source>
        <dbReference type="EMBL" id="KAF6143966.1"/>
    </source>
</evidence>
<dbReference type="GO" id="GO:0016579">
    <property type="term" value="P:protein deubiquitination"/>
    <property type="evidence" value="ECO:0007669"/>
    <property type="project" value="TreeGrafter"/>
</dbReference>
<dbReference type="Proteomes" id="UP000541444">
    <property type="component" value="Unassembled WGS sequence"/>
</dbReference>
<evidence type="ECO:0000313" key="5">
    <source>
        <dbReference type="Proteomes" id="UP000541444"/>
    </source>
</evidence>
<dbReference type="InterPro" id="IPR038765">
    <property type="entry name" value="Papain-like_cys_pep_sf"/>
</dbReference>
<feature type="domain" description="OTU" evidence="3">
    <location>
        <begin position="38"/>
        <end position="162"/>
    </location>
</feature>
<dbReference type="Pfam" id="PF02338">
    <property type="entry name" value="OTU"/>
    <property type="match status" value="1"/>
</dbReference>
<dbReference type="SUPFAM" id="SSF54001">
    <property type="entry name" value="Cysteine proteinases"/>
    <property type="match status" value="1"/>
</dbReference>